<accession>A0A939EH23</accession>
<reference evidence="1" key="1">
    <citation type="submission" date="2020-12" db="EMBL/GenBank/DDBJ databases">
        <title>Oil enriched cultivation method for isolating marine PHA-producing bacteria.</title>
        <authorList>
            <person name="Zheng W."/>
            <person name="Yu S."/>
            <person name="Huang Y."/>
        </authorList>
    </citation>
    <scope>NUCLEOTIDE SEQUENCE</scope>
    <source>
        <strain evidence="1">SY-2-12</strain>
    </source>
</reference>
<proteinExistence type="predicted"/>
<dbReference type="RefSeq" id="WP_207142926.1">
    <property type="nucleotide sequence ID" value="NZ_JAEKJZ010000006.1"/>
</dbReference>
<gene>
    <name evidence="1" type="ORF">JF539_22110</name>
</gene>
<dbReference type="Proteomes" id="UP000664096">
    <property type="component" value="Unassembled WGS sequence"/>
</dbReference>
<dbReference type="EMBL" id="JAEKJZ010000006">
    <property type="protein sequence ID" value="MBN9673067.1"/>
    <property type="molecule type" value="Genomic_DNA"/>
</dbReference>
<dbReference type="AlphaFoldDB" id="A0A939EH23"/>
<organism evidence="1 2">
    <name type="scientific">Roseibium aggregatum</name>
    <dbReference type="NCBI Taxonomy" id="187304"/>
    <lineage>
        <taxon>Bacteria</taxon>
        <taxon>Pseudomonadati</taxon>
        <taxon>Pseudomonadota</taxon>
        <taxon>Alphaproteobacteria</taxon>
        <taxon>Hyphomicrobiales</taxon>
        <taxon>Stappiaceae</taxon>
        <taxon>Roseibium</taxon>
    </lineage>
</organism>
<protein>
    <submittedName>
        <fullName evidence="1">Uncharacterized protein</fullName>
    </submittedName>
</protein>
<sequence length="139" mass="15263">MTITLKMPGGGKEKIKPASVLVVREPLDFERDESPEVQAMVLGSGYRLYPAVSVNDLINLIGGETTLVRLTAPTGTPLFVNAERVTDRDARSAIVDHEETNSVLLFGPGPNSNRIRVRETKEDLVLLWQKHGLDVSVLD</sequence>
<evidence type="ECO:0000313" key="1">
    <source>
        <dbReference type="EMBL" id="MBN9673067.1"/>
    </source>
</evidence>
<evidence type="ECO:0000313" key="2">
    <source>
        <dbReference type="Proteomes" id="UP000664096"/>
    </source>
</evidence>
<name>A0A939EH23_9HYPH</name>
<comment type="caution">
    <text evidence="1">The sequence shown here is derived from an EMBL/GenBank/DDBJ whole genome shotgun (WGS) entry which is preliminary data.</text>
</comment>